<comment type="caution">
    <text evidence="9">The sequence shown here is derived from an EMBL/GenBank/DDBJ whole genome shotgun (WGS) entry which is preliminary data.</text>
</comment>
<keyword evidence="2" id="KW-0378">Hydrolase</keyword>
<dbReference type="PANTHER" id="PTHR45682">
    <property type="entry name" value="AGAP008228-PA"/>
    <property type="match status" value="1"/>
</dbReference>
<feature type="active site" description="Phosphocysteine intermediate" evidence="6">
    <location>
        <position position="211"/>
    </location>
</feature>
<keyword evidence="3" id="KW-0904">Protein phosphatase</keyword>
<dbReference type="GO" id="GO:0043409">
    <property type="term" value="P:negative regulation of MAPK cascade"/>
    <property type="evidence" value="ECO:0007669"/>
    <property type="project" value="TreeGrafter"/>
</dbReference>
<dbReference type="PRINTS" id="PR01909">
    <property type="entry name" value="ADSPHPHTASEA"/>
</dbReference>
<dbReference type="InterPro" id="IPR029021">
    <property type="entry name" value="Prot-tyrosine_phosphatase-like"/>
</dbReference>
<dbReference type="GO" id="GO:0008138">
    <property type="term" value="F:protein tyrosine/serine/threonine phosphatase activity"/>
    <property type="evidence" value="ECO:0007669"/>
    <property type="project" value="InterPro"/>
</dbReference>
<evidence type="ECO:0000256" key="5">
    <source>
        <dbReference type="ARBA" id="ARBA00048336"/>
    </source>
</evidence>
<protein>
    <submittedName>
        <fullName evidence="9">Dual specificity protein phosphatase 13 isoform A</fullName>
    </submittedName>
</protein>
<sequence length="277" mass="31160">METRCGPTCIWEKCKCKCVIVCPLLYMYCIVRVQYWFVPSLPGICPTTSLDRSSWVSAHGQMCCKGSDDFPWRTMRTMACQPMTCPVPTLMSGRRSQQDLALIKELEKVLDSCTLELSPIDEVWPNLYIGNVAIAQNRGALRKLGITHVLNAAHSKQGSIGDQGFYGSSCVYWGVPAEDSNHFDLSQHFTAAADFIHKALKSKDGKVLVHCIMGISRSATLVLVFLMRRRHLSLAEAVNHVIQRRAIYPNRNFLSLLLQLDQQLASKRNIAILRYVP</sequence>
<dbReference type="InterPro" id="IPR000387">
    <property type="entry name" value="Tyr_Pase_dom"/>
</dbReference>
<dbReference type="Pfam" id="PF00782">
    <property type="entry name" value="DSPc"/>
    <property type="match status" value="1"/>
</dbReference>
<evidence type="ECO:0000256" key="2">
    <source>
        <dbReference type="ARBA" id="ARBA00022801"/>
    </source>
</evidence>
<dbReference type="Proteomes" id="UP001174136">
    <property type="component" value="Unassembled WGS sequence"/>
</dbReference>
<dbReference type="PRINTS" id="PR01908">
    <property type="entry name" value="ADSPHPHTASE"/>
</dbReference>
<comment type="catalytic activity">
    <reaction evidence="5">
        <text>O-phospho-L-threonyl-[protein] + H2O = L-threonyl-[protein] + phosphate</text>
        <dbReference type="Rhea" id="RHEA:47004"/>
        <dbReference type="Rhea" id="RHEA-COMP:11060"/>
        <dbReference type="Rhea" id="RHEA-COMP:11605"/>
        <dbReference type="ChEBI" id="CHEBI:15377"/>
        <dbReference type="ChEBI" id="CHEBI:30013"/>
        <dbReference type="ChEBI" id="CHEBI:43474"/>
        <dbReference type="ChEBI" id="CHEBI:61977"/>
        <dbReference type="EC" id="3.1.3.16"/>
    </reaction>
</comment>
<proteinExistence type="inferred from homology"/>
<dbReference type="GO" id="GO:0033549">
    <property type="term" value="F:MAP kinase phosphatase activity"/>
    <property type="evidence" value="ECO:0007669"/>
    <property type="project" value="TreeGrafter"/>
</dbReference>
<dbReference type="PROSITE" id="PS50056">
    <property type="entry name" value="TYR_PHOSPHATASE_2"/>
    <property type="match status" value="1"/>
</dbReference>
<dbReference type="GO" id="GO:0005737">
    <property type="term" value="C:cytoplasm"/>
    <property type="evidence" value="ECO:0007669"/>
    <property type="project" value="TreeGrafter"/>
</dbReference>
<dbReference type="GO" id="GO:0004722">
    <property type="term" value="F:protein serine/threonine phosphatase activity"/>
    <property type="evidence" value="ECO:0007669"/>
    <property type="project" value="UniProtKB-EC"/>
</dbReference>
<reference evidence="9" key="1">
    <citation type="journal article" date="2023" name="Front. Mar. Sci.">
        <title>A new Merluccius polli reference genome to investigate the effects of global change in West African waters.</title>
        <authorList>
            <person name="Mateo J.L."/>
            <person name="Blanco-Fernandez C."/>
            <person name="Garcia-Vazquez E."/>
            <person name="Machado-Schiaffino G."/>
        </authorList>
    </citation>
    <scope>NUCLEOTIDE SEQUENCE</scope>
    <source>
        <strain evidence="9">C29</strain>
        <tissue evidence="9">Fin</tissue>
    </source>
</reference>
<keyword evidence="10" id="KW-1185">Reference proteome</keyword>
<evidence type="ECO:0000256" key="1">
    <source>
        <dbReference type="ARBA" id="ARBA00008601"/>
    </source>
</evidence>
<evidence type="ECO:0000259" key="8">
    <source>
        <dbReference type="PROSITE" id="PS50056"/>
    </source>
</evidence>
<comment type="similarity">
    <text evidence="1">Belongs to the protein-tyrosine phosphatase family. Non-receptor class dual specificity subfamily.</text>
</comment>
<dbReference type="SUPFAM" id="SSF52799">
    <property type="entry name" value="(Phosphotyrosine protein) phosphatases II"/>
    <property type="match status" value="1"/>
</dbReference>
<comment type="catalytic activity">
    <reaction evidence="4">
        <text>O-phospho-L-seryl-[protein] + H2O = L-seryl-[protein] + phosphate</text>
        <dbReference type="Rhea" id="RHEA:20629"/>
        <dbReference type="Rhea" id="RHEA-COMP:9863"/>
        <dbReference type="Rhea" id="RHEA-COMP:11604"/>
        <dbReference type="ChEBI" id="CHEBI:15377"/>
        <dbReference type="ChEBI" id="CHEBI:29999"/>
        <dbReference type="ChEBI" id="CHEBI:43474"/>
        <dbReference type="ChEBI" id="CHEBI:83421"/>
        <dbReference type="EC" id="3.1.3.16"/>
    </reaction>
</comment>
<dbReference type="PROSITE" id="PS00383">
    <property type="entry name" value="TYR_PHOSPHATASE_1"/>
    <property type="match status" value="1"/>
</dbReference>
<evidence type="ECO:0000256" key="6">
    <source>
        <dbReference type="PIRSR" id="PIRSR620405-1"/>
    </source>
</evidence>
<organism evidence="9 10">
    <name type="scientific">Merluccius polli</name>
    <name type="common">Benguela hake</name>
    <name type="synonym">Merluccius cadenati</name>
    <dbReference type="NCBI Taxonomy" id="89951"/>
    <lineage>
        <taxon>Eukaryota</taxon>
        <taxon>Metazoa</taxon>
        <taxon>Chordata</taxon>
        <taxon>Craniata</taxon>
        <taxon>Vertebrata</taxon>
        <taxon>Euteleostomi</taxon>
        <taxon>Actinopterygii</taxon>
        <taxon>Neopterygii</taxon>
        <taxon>Teleostei</taxon>
        <taxon>Neoteleostei</taxon>
        <taxon>Acanthomorphata</taxon>
        <taxon>Zeiogadaria</taxon>
        <taxon>Gadariae</taxon>
        <taxon>Gadiformes</taxon>
        <taxon>Gadoidei</taxon>
        <taxon>Merlucciidae</taxon>
        <taxon>Merluccius</taxon>
    </lineage>
</organism>
<evidence type="ECO:0000313" key="10">
    <source>
        <dbReference type="Proteomes" id="UP001174136"/>
    </source>
</evidence>
<dbReference type="InterPro" id="IPR000340">
    <property type="entry name" value="Dual-sp_phosphatase_cat-dom"/>
</dbReference>
<dbReference type="InterPro" id="IPR016130">
    <property type="entry name" value="Tyr_Pase_AS"/>
</dbReference>
<feature type="domain" description="Tyrosine-protein phosphatase" evidence="7">
    <location>
        <begin position="118"/>
        <end position="266"/>
    </location>
</feature>
<dbReference type="CDD" id="cd14515">
    <property type="entry name" value="DUSP3-like"/>
    <property type="match status" value="1"/>
</dbReference>
<dbReference type="AlphaFoldDB" id="A0AA47PAU8"/>
<dbReference type="InterPro" id="IPR020422">
    <property type="entry name" value="TYR_PHOSPHATASE_DUAL_dom"/>
</dbReference>
<accession>A0AA47PAU8</accession>
<gene>
    <name evidence="9" type="primary">DUSP13</name>
    <name evidence="9" type="ORF">N1851_004586</name>
</gene>
<feature type="domain" description="Tyrosine specific protein phosphatases" evidence="8">
    <location>
        <begin position="187"/>
        <end position="245"/>
    </location>
</feature>
<dbReference type="Gene3D" id="3.90.190.10">
    <property type="entry name" value="Protein tyrosine phosphatase superfamily"/>
    <property type="match status" value="1"/>
</dbReference>
<evidence type="ECO:0000313" key="9">
    <source>
        <dbReference type="EMBL" id="KAK0153633.1"/>
    </source>
</evidence>
<evidence type="ECO:0000256" key="3">
    <source>
        <dbReference type="ARBA" id="ARBA00022912"/>
    </source>
</evidence>
<evidence type="ECO:0000259" key="7">
    <source>
        <dbReference type="PROSITE" id="PS50054"/>
    </source>
</evidence>
<name>A0AA47PAU8_MERPO</name>
<evidence type="ECO:0000256" key="4">
    <source>
        <dbReference type="ARBA" id="ARBA00047761"/>
    </source>
</evidence>
<dbReference type="InterPro" id="IPR020405">
    <property type="entry name" value="Atypical_DUSP_subfamA"/>
</dbReference>
<dbReference type="EMBL" id="JAOPHQ010000669">
    <property type="protein sequence ID" value="KAK0153633.1"/>
    <property type="molecule type" value="Genomic_DNA"/>
</dbReference>
<dbReference type="SMART" id="SM00195">
    <property type="entry name" value="DSPc"/>
    <property type="match status" value="1"/>
</dbReference>
<dbReference type="PROSITE" id="PS50054">
    <property type="entry name" value="TYR_PHOSPHATASE_DUAL"/>
    <property type="match status" value="1"/>
</dbReference>
<dbReference type="PANTHER" id="PTHR45682:SF12">
    <property type="entry name" value="DUAL SPECIFICITY PROTEIN PHOSPHATASE"/>
    <property type="match status" value="1"/>
</dbReference>